<dbReference type="PANTHER" id="PTHR34315">
    <property type="match status" value="1"/>
</dbReference>
<dbReference type="GO" id="GO:0005506">
    <property type="term" value="F:iron ion binding"/>
    <property type="evidence" value="ECO:0007669"/>
    <property type="project" value="InterPro"/>
</dbReference>
<dbReference type="PANTHER" id="PTHR34315:SF1">
    <property type="entry name" value="INTRADIOL RING-CLEAVAGE DIOXYGENASES DOMAIN-CONTAINING PROTEIN-RELATED"/>
    <property type="match status" value="1"/>
</dbReference>
<dbReference type="Gene3D" id="2.60.130.10">
    <property type="entry name" value="Aromatic compound dioxygenase"/>
    <property type="match status" value="1"/>
</dbReference>
<keyword evidence="2" id="KW-0732">Signal</keyword>
<feature type="compositionally biased region" description="Low complexity" evidence="1">
    <location>
        <begin position="368"/>
        <end position="377"/>
    </location>
</feature>
<reference evidence="3 4" key="1">
    <citation type="submission" date="2016-11" db="EMBL/GenBank/DDBJ databases">
        <title>Draft Genome Assembly of Colletotrichum chlorophyti a pathogen of herbaceous plants.</title>
        <authorList>
            <person name="Gan P."/>
            <person name="Narusaka M."/>
            <person name="Tsushima A."/>
            <person name="Narusaka Y."/>
            <person name="Takano Y."/>
            <person name="Shirasu K."/>
        </authorList>
    </citation>
    <scope>NUCLEOTIDE SEQUENCE [LARGE SCALE GENOMIC DNA]</scope>
    <source>
        <strain evidence="3 4">NTL11</strain>
    </source>
</reference>
<dbReference type="InterPro" id="IPR015889">
    <property type="entry name" value="Intradiol_dOase_core"/>
</dbReference>
<accession>A0A1Q8RYH8</accession>
<dbReference type="OrthoDB" id="121380at2759"/>
<feature type="signal peptide" evidence="2">
    <location>
        <begin position="1"/>
        <end position="22"/>
    </location>
</feature>
<dbReference type="STRING" id="708187.A0A1Q8RYH8"/>
<evidence type="ECO:0000256" key="1">
    <source>
        <dbReference type="SAM" id="MobiDB-lite"/>
    </source>
</evidence>
<sequence>MVLRSTIAAALAISPLLGTIAAHGTHTAEEIAAELALRSLVTVHGKRALNACSSSPAAQALKQRALARRAETASRLRAQRGLDTQKMRKRAQADLESWAAIDHLSSESFTLDTAVDEIFGSNATCALVPETTIGPYYVEGELIRTDITDGQGGVPVHLDVQFVDIADCAAVPDLLIDVWHCNATGVYSGVSATGQGGLDTTHGRGAQQSDADGVVEFDTIFPGHYTGRATHIHILSTDGAEVLPNGTFEGGTARNIGQLFFDQSLISEVEALEPYSTNQQELTTNLEDNIAAGEATAEYDPFLKYVKLGDDLADGLLMWITIGINTTANLNDNVQAAAHYYEDGGVDQSTGGGFPGGPGGGPPGGAPPNGTAPSGAALGTGSAQPTTTLVPLESVAAAARARAVF</sequence>
<dbReference type="AlphaFoldDB" id="A0A1Q8RYH8"/>
<keyword evidence="4" id="KW-1185">Reference proteome</keyword>
<evidence type="ECO:0000256" key="2">
    <source>
        <dbReference type="SAM" id="SignalP"/>
    </source>
</evidence>
<feature type="region of interest" description="Disordered" evidence="1">
    <location>
        <begin position="348"/>
        <end position="385"/>
    </location>
</feature>
<organism evidence="3 4">
    <name type="scientific">Colletotrichum chlorophyti</name>
    <dbReference type="NCBI Taxonomy" id="708187"/>
    <lineage>
        <taxon>Eukaryota</taxon>
        <taxon>Fungi</taxon>
        <taxon>Dikarya</taxon>
        <taxon>Ascomycota</taxon>
        <taxon>Pezizomycotina</taxon>
        <taxon>Sordariomycetes</taxon>
        <taxon>Hypocreomycetidae</taxon>
        <taxon>Glomerellales</taxon>
        <taxon>Glomerellaceae</taxon>
        <taxon>Colletotrichum</taxon>
    </lineage>
</organism>
<dbReference type="EMBL" id="MPGH01000060">
    <property type="protein sequence ID" value="OLN92164.1"/>
    <property type="molecule type" value="Genomic_DNA"/>
</dbReference>
<evidence type="ECO:0000313" key="3">
    <source>
        <dbReference type="EMBL" id="OLN92164.1"/>
    </source>
</evidence>
<protein>
    <submittedName>
        <fullName evidence="3">Uncharacterized protein</fullName>
    </submittedName>
</protein>
<feature type="compositionally biased region" description="Gly residues" evidence="1">
    <location>
        <begin position="350"/>
        <end position="359"/>
    </location>
</feature>
<proteinExistence type="predicted"/>
<dbReference type="SUPFAM" id="SSF49482">
    <property type="entry name" value="Aromatic compound dioxygenase"/>
    <property type="match status" value="1"/>
</dbReference>
<dbReference type="GO" id="GO:0016702">
    <property type="term" value="F:oxidoreductase activity, acting on single donors with incorporation of molecular oxygen, incorporation of two atoms of oxygen"/>
    <property type="evidence" value="ECO:0007669"/>
    <property type="project" value="InterPro"/>
</dbReference>
<dbReference type="Proteomes" id="UP000186583">
    <property type="component" value="Unassembled WGS sequence"/>
</dbReference>
<feature type="chain" id="PRO_5010326860" evidence="2">
    <location>
        <begin position="23"/>
        <end position="405"/>
    </location>
</feature>
<name>A0A1Q8RYH8_9PEZI</name>
<comment type="caution">
    <text evidence="3">The sequence shown here is derived from an EMBL/GenBank/DDBJ whole genome shotgun (WGS) entry which is preliminary data.</text>
</comment>
<gene>
    <name evidence="3" type="ORF">CCHL11_01392</name>
</gene>
<evidence type="ECO:0000313" key="4">
    <source>
        <dbReference type="Proteomes" id="UP000186583"/>
    </source>
</evidence>
<dbReference type="CDD" id="cd03457">
    <property type="entry name" value="intradiol_dioxygenase_like"/>
    <property type="match status" value="1"/>
</dbReference>